<keyword evidence="2" id="KW-1185">Reference proteome</keyword>
<dbReference type="Proteomes" id="UP000198897">
    <property type="component" value="Unassembled WGS sequence"/>
</dbReference>
<evidence type="ECO:0000313" key="1">
    <source>
        <dbReference type="EMBL" id="SFG04237.1"/>
    </source>
</evidence>
<reference evidence="2" key="1">
    <citation type="submission" date="2016-10" db="EMBL/GenBank/DDBJ databases">
        <authorList>
            <person name="Varghese N."/>
            <person name="Submissions S."/>
        </authorList>
    </citation>
    <scope>NUCLEOTIDE SEQUENCE [LARGE SCALE GENOMIC DNA]</scope>
    <source>
        <strain evidence="2">FP5</strain>
    </source>
</reference>
<protein>
    <submittedName>
        <fullName evidence="1">Uncharacterized protein</fullName>
    </submittedName>
</protein>
<name>A0A1I2NRH6_9BACI</name>
<proteinExistence type="predicted"/>
<sequence length="36" mass="4242">MENLKEVLQDIIQRSETSEVLSSQDVIEQLIQQLQR</sequence>
<dbReference type="EMBL" id="FOOG01000020">
    <property type="protein sequence ID" value="SFG04237.1"/>
    <property type="molecule type" value="Genomic_DNA"/>
</dbReference>
<dbReference type="AlphaFoldDB" id="A0A1I2NRH6"/>
<gene>
    <name evidence="1" type="ORF">SAMN05216353_12024</name>
</gene>
<organism evidence="1 2">
    <name type="scientific">Halobacillus alkaliphilus</name>
    <dbReference type="NCBI Taxonomy" id="396056"/>
    <lineage>
        <taxon>Bacteria</taxon>
        <taxon>Bacillati</taxon>
        <taxon>Bacillota</taxon>
        <taxon>Bacilli</taxon>
        <taxon>Bacillales</taxon>
        <taxon>Bacillaceae</taxon>
        <taxon>Halobacillus</taxon>
    </lineage>
</organism>
<accession>A0A1I2NRH6</accession>
<evidence type="ECO:0000313" key="2">
    <source>
        <dbReference type="Proteomes" id="UP000198897"/>
    </source>
</evidence>